<name>A0A7V4E4K0_UNCW3</name>
<sequence>MQGRTVQERAGEKEERLKFLPILVFCELLNYNIYFGTFRAGSGTLRYEKYFTSIDGENLSRATLVVQSEGFINSLFPVYDSIVSVFHSDSFFTYSYERKISEGKYKDRSRAIYTGDTVYYDDGSKFAISGRSFDPLSLIFFLREKADLDSDLVLNYHVDKRSFKINIRPERIIVKGKKLVKIYLDLRDPKLSKTPGELIYLFEADGERRPLELQFKTSIGVLKARLK</sequence>
<dbReference type="AlphaFoldDB" id="A0A7V4E4K0"/>
<reference evidence="1" key="1">
    <citation type="journal article" date="2020" name="mSystems">
        <title>Genome- and Community-Level Interaction Insights into Carbon Utilization and Element Cycling Functions of Hydrothermarchaeota in Hydrothermal Sediment.</title>
        <authorList>
            <person name="Zhou Z."/>
            <person name="Liu Y."/>
            <person name="Xu W."/>
            <person name="Pan J."/>
            <person name="Luo Z.H."/>
            <person name="Li M."/>
        </authorList>
    </citation>
    <scope>NUCLEOTIDE SEQUENCE [LARGE SCALE GENOMIC DNA]</scope>
    <source>
        <strain evidence="1">SpSt-69</strain>
    </source>
</reference>
<gene>
    <name evidence="1" type="ORF">ENU66_05240</name>
</gene>
<organism evidence="1">
    <name type="scientific">candidate division WOR-3 bacterium</name>
    <dbReference type="NCBI Taxonomy" id="2052148"/>
    <lineage>
        <taxon>Bacteria</taxon>
        <taxon>Bacteria division WOR-3</taxon>
    </lineage>
</organism>
<proteinExistence type="predicted"/>
<comment type="caution">
    <text evidence="1">The sequence shown here is derived from an EMBL/GenBank/DDBJ whole genome shotgun (WGS) entry which is preliminary data.</text>
</comment>
<accession>A0A7V4E4K0</accession>
<dbReference type="EMBL" id="DTDJ01000033">
    <property type="protein sequence ID" value="HGL17710.1"/>
    <property type="molecule type" value="Genomic_DNA"/>
</dbReference>
<dbReference type="Pfam" id="PF11306">
    <property type="entry name" value="DUF3108"/>
    <property type="match status" value="1"/>
</dbReference>
<dbReference type="InterPro" id="IPR021457">
    <property type="entry name" value="DUF3108"/>
</dbReference>
<protein>
    <submittedName>
        <fullName evidence="1">DUF3108 domain-containing protein</fullName>
    </submittedName>
</protein>
<evidence type="ECO:0000313" key="1">
    <source>
        <dbReference type="EMBL" id="HGL17710.1"/>
    </source>
</evidence>